<dbReference type="Pfam" id="PF08241">
    <property type="entry name" value="Methyltransf_11"/>
    <property type="match status" value="1"/>
</dbReference>
<protein>
    <recommendedName>
        <fullName evidence="3 8">Malonyl-[acyl-carrier protein] O-methyltransferase</fullName>
        <shortName evidence="8">Malonyl-ACP O-methyltransferase</shortName>
        <ecNumber evidence="3 8">2.1.1.197</ecNumber>
    </recommendedName>
    <alternativeName>
        <fullName evidence="8">Biotin synthesis protein BioC</fullName>
    </alternativeName>
</protein>
<evidence type="ECO:0000256" key="4">
    <source>
        <dbReference type="ARBA" id="ARBA00022603"/>
    </source>
</evidence>
<evidence type="ECO:0000256" key="8">
    <source>
        <dbReference type="HAMAP-Rule" id="MF_00835"/>
    </source>
</evidence>
<name>A0AAE3KC10_9GAMM</name>
<evidence type="ECO:0000256" key="3">
    <source>
        <dbReference type="ARBA" id="ARBA00012327"/>
    </source>
</evidence>
<comment type="pathway">
    <text evidence="2 8">Cofactor biosynthesis; biotin biosynthesis.</text>
</comment>
<dbReference type="GO" id="GO:0032259">
    <property type="term" value="P:methylation"/>
    <property type="evidence" value="ECO:0007669"/>
    <property type="project" value="UniProtKB-KW"/>
</dbReference>
<evidence type="ECO:0000256" key="2">
    <source>
        <dbReference type="ARBA" id="ARBA00004746"/>
    </source>
</evidence>
<keyword evidence="6 8" id="KW-0949">S-adenosyl-L-methionine</keyword>
<evidence type="ECO:0000313" key="10">
    <source>
        <dbReference type="EMBL" id="MCP1675216.1"/>
    </source>
</evidence>
<keyword evidence="5 8" id="KW-0808">Transferase</keyword>
<evidence type="ECO:0000259" key="9">
    <source>
        <dbReference type="Pfam" id="PF08241"/>
    </source>
</evidence>
<keyword evidence="11" id="KW-1185">Reference proteome</keyword>
<evidence type="ECO:0000256" key="6">
    <source>
        <dbReference type="ARBA" id="ARBA00022691"/>
    </source>
</evidence>
<accession>A0AAE3KC10</accession>
<dbReference type="NCBIfam" id="TIGR02072">
    <property type="entry name" value="BioC"/>
    <property type="match status" value="1"/>
</dbReference>
<evidence type="ECO:0000313" key="11">
    <source>
        <dbReference type="Proteomes" id="UP001205843"/>
    </source>
</evidence>
<proteinExistence type="inferred from homology"/>
<comment type="catalytic activity">
    <reaction evidence="1 8">
        <text>malonyl-[ACP] + S-adenosyl-L-methionine = malonyl-[ACP] methyl ester + S-adenosyl-L-homocysteine</text>
        <dbReference type="Rhea" id="RHEA:17105"/>
        <dbReference type="Rhea" id="RHEA-COMP:9623"/>
        <dbReference type="Rhea" id="RHEA-COMP:9954"/>
        <dbReference type="ChEBI" id="CHEBI:57856"/>
        <dbReference type="ChEBI" id="CHEBI:59789"/>
        <dbReference type="ChEBI" id="CHEBI:78449"/>
        <dbReference type="ChEBI" id="CHEBI:78845"/>
        <dbReference type="EC" id="2.1.1.197"/>
    </reaction>
</comment>
<reference evidence="10" key="1">
    <citation type="submission" date="2022-03" db="EMBL/GenBank/DDBJ databases">
        <title>Genomic Encyclopedia of Type Strains, Phase III (KMG-III): the genomes of soil and plant-associated and newly described type strains.</title>
        <authorList>
            <person name="Whitman W."/>
        </authorList>
    </citation>
    <scope>NUCLEOTIDE SEQUENCE</scope>
    <source>
        <strain evidence="10">ANL 6-2</strain>
    </source>
</reference>
<dbReference type="GO" id="GO:0010340">
    <property type="term" value="F:carboxyl-O-methyltransferase activity"/>
    <property type="evidence" value="ECO:0007669"/>
    <property type="project" value="UniProtKB-UniRule"/>
</dbReference>
<comment type="caution">
    <text evidence="10">The sequence shown here is derived from an EMBL/GenBank/DDBJ whole genome shotgun (WGS) entry which is preliminary data.</text>
</comment>
<comment type="function">
    <text evidence="8">Converts the free carboxyl group of a malonyl-thioester to its methyl ester by transfer of a methyl group from S-adenosyl-L-methionine (SAM). It allows to synthesize pimeloyl-ACP via the fatty acid synthetic pathway.</text>
</comment>
<feature type="domain" description="Methyltransferase type 11" evidence="9">
    <location>
        <begin position="54"/>
        <end position="150"/>
    </location>
</feature>
<organism evidence="10 11">
    <name type="scientific">Natronocella acetinitrilica</name>
    <dbReference type="NCBI Taxonomy" id="414046"/>
    <lineage>
        <taxon>Bacteria</taxon>
        <taxon>Pseudomonadati</taxon>
        <taxon>Pseudomonadota</taxon>
        <taxon>Gammaproteobacteria</taxon>
        <taxon>Chromatiales</taxon>
        <taxon>Ectothiorhodospiraceae</taxon>
        <taxon>Natronocella</taxon>
    </lineage>
</organism>
<dbReference type="InterPro" id="IPR050602">
    <property type="entry name" value="Malonyl-ACP_OMT"/>
</dbReference>
<dbReference type="InterPro" id="IPR029063">
    <property type="entry name" value="SAM-dependent_MTases_sf"/>
</dbReference>
<keyword evidence="7 8" id="KW-0093">Biotin biosynthesis</keyword>
<dbReference type="InterPro" id="IPR013216">
    <property type="entry name" value="Methyltransf_11"/>
</dbReference>
<evidence type="ECO:0000256" key="7">
    <source>
        <dbReference type="ARBA" id="ARBA00022756"/>
    </source>
</evidence>
<dbReference type="GO" id="GO:0102130">
    <property type="term" value="F:malonyl-CoA methyltransferase activity"/>
    <property type="evidence" value="ECO:0007669"/>
    <property type="project" value="UniProtKB-EC"/>
</dbReference>
<dbReference type="AlphaFoldDB" id="A0AAE3KC10"/>
<dbReference type="EC" id="2.1.1.197" evidence="3 8"/>
<keyword evidence="4 8" id="KW-0489">Methyltransferase</keyword>
<dbReference type="PANTHER" id="PTHR13090">
    <property type="entry name" value="ARGININE-HYDROXYLASE NDUFAF5, MITOCHONDRIAL"/>
    <property type="match status" value="1"/>
</dbReference>
<dbReference type="Proteomes" id="UP001205843">
    <property type="component" value="Unassembled WGS sequence"/>
</dbReference>
<sequence length="297" mass="33206">MTAADETWLDKAALRRSFDAAAATYDEAAVLQREVGERLQERLQLIRLAPSTVVDLGAGTGLGVQRLRERYRRARVLALDLSAAMLRRAVRHGTWLRPVPAVCADAECLPLADASVDMVFSNLTLQWCERPERVFAECRRVLRPGGLLMFSTLGPDTLRELRASWAAADDDVHVSPFLDMHDLGDMLVGEGFADPVMDMETLTLTYTGVGDLMRDLKAIGARNLHRQRTRGMTGRRRLQRMMQAYEQFRDPEGRLPATWEVVYGHAWAGQEVNQRRDEGGAVSVSLEAMRRTLRGGG</sequence>
<comment type="similarity">
    <text evidence="8">Belongs to the methyltransferase superfamily.</text>
</comment>
<dbReference type="RefSeq" id="WP_253478315.1">
    <property type="nucleotide sequence ID" value="NZ_JALJXV010000005.1"/>
</dbReference>
<dbReference type="GO" id="GO:0008757">
    <property type="term" value="F:S-adenosylmethionine-dependent methyltransferase activity"/>
    <property type="evidence" value="ECO:0007669"/>
    <property type="project" value="InterPro"/>
</dbReference>
<dbReference type="HAMAP" id="MF_00835">
    <property type="entry name" value="BioC"/>
    <property type="match status" value="1"/>
</dbReference>
<dbReference type="EMBL" id="JALJXV010000005">
    <property type="protein sequence ID" value="MCP1675216.1"/>
    <property type="molecule type" value="Genomic_DNA"/>
</dbReference>
<dbReference type="GO" id="GO:0009102">
    <property type="term" value="P:biotin biosynthetic process"/>
    <property type="evidence" value="ECO:0007669"/>
    <property type="project" value="UniProtKB-UniRule"/>
</dbReference>
<dbReference type="SUPFAM" id="SSF53335">
    <property type="entry name" value="S-adenosyl-L-methionine-dependent methyltransferases"/>
    <property type="match status" value="1"/>
</dbReference>
<dbReference type="Gene3D" id="3.40.50.150">
    <property type="entry name" value="Vaccinia Virus protein VP39"/>
    <property type="match status" value="1"/>
</dbReference>
<dbReference type="PANTHER" id="PTHR13090:SF1">
    <property type="entry name" value="ARGININE-HYDROXYLASE NDUFAF5, MITOCHONDRIAL"/>
    <property type="match status" value="1"/>
</dbReference>
<dbReference type="CDD" id="cd02440">
    <property type="entry name" value="AdoMet_MTases"/>
    <property type="match status" value="1"/>
</dbReference>
<gene>
    <name evidence="8" type="primary">bioC</name>
    <name evidence="10" type="ORF">J2T57_002364</name>
</gene>
<evidence type="ECO:0000256" key="1">
    <source>
        <dbReference type="ARBA" id="ARBA00000852"/>
    </source>
</evidence>
<dbReference type="InterPro" id="IPR011814">
    <property type="entry name" value="BioC"/>
</dbReference>
<evidence type="ECO:0000256" key="5">
    <source>
        <dbReference type="ARBA" id="ARBA00022679"/>
    </source>
</evidence>